<evidence type="ECO:0000313" key="5">
    <source>
        <dbReference type="EMBL" id="KAK7105168.1"/>
    </source>
</evidence>
<name>A0AAN9GDM4_9CAEN</name>
<sequence length="121" mass="13598">MMSDLCDRQCSGPMSTTGHLVTIKLSVATLGHGYNMTYRLEKSPQLQHDVTTLEHCGYVVNSQEMVNAALLEYCLSFYPNLKDKIGQILLRLPEIGIISIGMEESLYYKHLNNQVPDQTSC</sequence>
<evidence type="ECO:0000313" key="6">
    <source>
        <dbReference type="Proteomes" id="UP001374579"/>
    </source>
</evidence>
<dbReference type="InterPro" id="IPR016355">
    <property type="entry name" value="NR5-like"/>
</dbReference>
<organism evidence="5 6">
    <name type="scientific">Littorina saxatilis</name>
    <dbReference type="NCBI Taxonomy" id="31220"/>
    <lineage>
        <taxon>Eukaryota</taxon>
        <taxon>Metazoa</taxon>
        <taxon>Spiralia</taxon>
        <taxon>Lophotrochozoa</taxon>
        <taxon>Mollusca</taxon>
        <taxon>Gastropoda</taxon>
        <taxon>Caenogastropoda</taxon>
        <taxon>Littorinimorpha</taxon>
        <taxon>Littorinoidea</taxon>
        <taxon>Littorinidae</taxon>
        <taxon>Littorina</taxon>
    </lineage>
</organism>
<keyword evidence="6" id="KW-1185">Reference proteome</keyword>
<evidence type="ECO:0000256" key="4">
    <source>
        <dbReference type="ARBA" id="ARBA00023170"/>
    </source>
</evidence>
<keyword evidence="4" id="KW-0675">Receptor</keyword>
<keyword evidence="2" id="KW-0805">Transcription regulation</keyword>
<dbReference type="GO" id="GO:0004879">
    <property type="term" value="F:nuclear receptor activity"/>
    <property type="evidence" value="ECO:0007669"/>
    <property type="project" value="InterPro"/>
</dbReference>
<reference evidence="5 6" key="1">
    <citation type="submission" date="2024-02" db="EMBL/GenBank/DDBJ databases">
        <title>Chromosome-scale genome assembly of the rough periwinkle Littorina saxatilis.</title>
        <authorList>
            <person name="De Jode A."/>
            <person name="Faria R."/>
            <person name="Formenti G."/>
            <person name="Sims Y."/>
            <person name="Smith T.P."/>
            <person name="Tracey A."/>
            <person name="Wood J.M.D."/>
            <person name="Zagrodzka Z.B."/>
            <person name="Johannesson K."/>
            <person name="Butlin R.K."/>
            <person name="Leder E.H."/>
        </authorList>
    </citation>
    <scope>NUCLEOTIDE SEQUENCE [LARGE SCALE GENOMIC DNA]</scope>
    <source>
        <strain evidence="5">Snail1</strain>
        <tissue evidence="5">Muscle</tissue>
    </source>
</reference>
<dbReference type="Gene3D" id="1.10.565.10">
    <property type="entry name" value="Retinoid X Receptor"/>
    <property type="match status" value="1"/>
</dbReference>
<dbReference type="PANTHER" id="PTHR24086:SF15">
    <property type="entry name" value="NUCLEAR HORMONE RECEPTOR FTZ-F1"/>
    <property type="match status" value="1"/>
</dbReference>
<proteinExistence type="predicted"/>
<dbReference type="GO" id="GO:0009888">
    <property type="term" value="P:tissue development"/>
    <property type="evidence" value="ECO:0007669"/>
    <property type="project" value="TreeGrafter"/>
</dbReference>
<dbReference type="GO" id="GO:0009755">
    <property type="term" value="P:hormone-mediated signaling pathway"/>
    <property type="evidence" value="ECO:0007669"/>
    <property type="project" value="TreeGrafter"/>
</dbReference>
<evidence type="ECO:0000256" key="3">
    <source>
        <dbReference type="ARBA" id="ARBA00023163"/>
    </source>
</evidence>
<dbReference type="Proteomes" id="UP001374579">
    <property type="component" value="Unassembled WGS sequence"/>
</dbReference>
<gene>
    <name evidence="5" type="ORF">V1264_016582</name>
</gene>
<dbReference type="GO" id="GO:0090575">
    <property type="term" value="C:RNA polymerase II transcription regulator complex"/>
    <property type="evidence" value="ECO:0007669"/>
    <property type="project" value="TreeGrafter"/>
</dbReference>
<evidence type="ECO:0000256" key="1">
    <source>
        <dbReference type="ARBA" id="ARBA00004123"/>
    </source>
</evidence>
<protein>
    <submittedName>
        <fullName evidence="5">Uncharacterized protein</fullName>
    </submittedName>
</protein>
<accession>A0AAN9GDM4</accession>
<dbReference type="GO" id="GO:0000978">
    <property type="term" value="F:RNA polymerase II cis-regulatory region sequence-specific DNA binding"/>
    <property type="evidence" value="ECO:0007669"/>
    <property type="project" value="TreeGrafter"/>
</dbReference>
<dbReference type="InterPro" id="IPR035500">
    <property type="entry name" value="NHR-like_dom_sf"/>
</dbReference>
<comment type="subcellular location">
    <subcellularLocation>
        <location evidence="1">Nucleus</location>
    </subcellularLocation>
</comment>
<dbReference type="SUPFAM" id="SSF48508">
    <property type="entry name" value="Nuclear receptor ligand-binding domain"/>
    <property type="match status" value="1"/>
</dbReference>
<comment type="caution">
    <text evidence="5">The sequence shown here is derived from an EMBL/GenBank/DDBJ whole genome shotgun (WGS) entry which is preliminary data.</text>
</comment>
<dbReference type="EMBL" id="JBAMIC010000007">
    <property type="protein sequence ID" value="KAK7105168.1"/>
    <property type="molecule type" value="Genomic_DNA"/>
</dbReference>
<evidence type="ECO:0000256" key="2">
    <source>
        <dbReference type="ARBA" id="ARBA00023015"/>
    </source>
</evidence>
<dbReference type="AlphaFoldDB" id="A0AAN9GDM4"/>
<dbReference type="PANTHER" id="PTHR24086">
    <property type="entry name" value="NUCLEAR RECEPTOR SUBFAMILY 5 GROUP A"/>
    <property type="match status" value="1"/>
</dbReference>
<keyword evidence="3" id="KW-0804">Transcription</keyword>